<evidence type="ECO:0000313" key="6">
    <source>
        <dbReference type="EMBL" id="TYB41805.1"/>
    </source>
</evidence>
<protein>
    <submittedName>
        <fullName evidence="6">ABC transporter substrate-binding protein</fullName>
    </submittedName>
</protein>
<dbReference type="PANTHER" id="PTHR30024:SF47">
    <property type="entry name" value="TAURINE-BINDING PERIPLASMIC PROTEIN"/>
    <property type="match status" value="1"/>
</dbReference>
<proteinExistence type="inferred from homology"/>
<comment type="similarity">
    <text evidence="2">Belongs to the bacterial solute-binding protein SsuA/TauA family.</text>
</comment>
<dbReference type="Gene3D" id="3.40.190.10">
    <property type="entry name" value="Periplasmic binding protein-like II"/>
    <property type="match status" value="2"/>
</dbReference>
<organism evidence="6 7">
    <name type="scientific">Actinomadura chibensis</name>
    <dbReference type="NCBI Taxonomy" id="392828"/>
    <lineage>
        <taxon>Bacteria</taxon>
        <taxon>Bacillati</taxon>
        <taxon>Actinomycetota</taxon>
        <taxon>Actinomycetes</taxon>
        <taxon>Streptosporangiales</taxon>
        <taxon>Thermomonosporaceae</taxon>
        <taxon>Actinomadura</taxon>
    </lineage>
</organism>
<dbReference type="GO" id="GO:0042918">
    <property type="term" value="P:alkanesulfonate transmembrane transport"/>
    <property type="evidence" value="ECO:0007669"/>
    <property type="project" value="TreeGrafter"/>
</dbReference>
<feature type="chain" id="PRO_5039607759" evidence="4">
    <location>
        <begin position="26"/>
        <end position="354"/>
    </location>
</feature>
<evidence type="ECO:0000259" key="5">
    <source>
        <dbReference type="Pfam" id="PF09084"/>
    </source>
</evidence>
<gene>
    <name evidence="6" type="ORF">FXF69_33240</name>
</gene>
<dbReference type="Pfam" id="PF09084">
    <property type="entry name" value="NMT1"/>
    <property type="match status" value="1"/>
</dbReference>
<evidence type="ECO:0000256" key="3">
    <source>
        <dbReference type="ARBA" id="ARBA00022729"/>
    </source>
</evidence>
<dbReference type="SUPFAM" id="SSF53850">
    <property type="entry name" value="Periplasmic binding protein-like II"/>
    <property type="match status" value="1"/>
</dbReference>
<keyword evidence="7" id="KW-1185">Reference proteome</keyword>
<dbReference type="PANTHER" id="PTHR30024">
    <property type="entry name" value="ALIPHATIC SULFONATES-BINDING PROTEIN-RELATED"/>
    <property type="match status" value="1"/>
</dbReference>
<dbReference type="GO" id="GO:0042597">
    <property type="term" value="C:periplasmic space"/>
    <property type="evidence" value="ECO:0007669"/>
    <property type="project" value="UniProtKB-SubCell"/>
</dbReference>
<dbReference type="InterPro" id="IPR015168">
    <property type="entry name" value="SsuA/THI5"/>
</dbReference>
<reference evidence="6 7" key="1">
    <citation type="submission" date="2019-08" db="EMBL/GenBank/DDBJ databases">
        <title>Actinomadura sp. nov. CYP1-5 isolated from mountain soil.</title>
        <authorList>
            <person name="Songsumanus A."/>
            <person name="Kuncharoen N."/>
            <person name="Kudo T."/>
            <person name="Yuki M."/>
            <person name="Igarashi Y."/>
            <person name="Tanasupawat S."/>
        </authorList>
    </citation>
    <scope>NUCLEOTIDE SEQUENCE [LARGE SCALE GENOMIC DNA]</scope>
    <source>
        <strain evidence="6 7">JCM 14158</strain>
    </source>
</reference>
<feature type="signal peptide" evidence="4">
    <location>
        <begin position="1"/>
        <end position="25"/>
    </location>
</feature>
<dbReference type="RefSeq" id="WP_067885817.1">
    <property type="nucleotide sequence ID" value="NZ_VSFG01000009.1"/>
</dbReference>
<comment type="caution">
    <text evidence="6">The sequence shown here is derived from an EMBL/GenBank/DDBJ whole genome shotgun (WGS) entry which is preliminary data.</text>
</comment>
<evidence type="ECO:0000313" key="7">
    <source>
        <dbReference type="Proteomes" id="UP000323380"/>
    </source>
</evidence>
<evidence type="ECO:0000256" key="4">
    <source>
        <dbReference type="SAM" id="SignalP"/>
    </source>
</evidence>
<accession>A0A5D0NC88</accession>
<name>A0A5D0NC88_9ACTN</name>
<keyword evidence="3 4" id="KW-0732">Signal</keyword>
<comment type="subcellular location">
    <subcellularLocation>
        <location evidence="1">Periplasm</location>
    </subcellularLocation>
</comment>
<dbReference type="EMBL" id="VSFG01000009">
    <property type="protein sequence ID" value="TYB41805.1"/>
    <property type="molecule type" value="Genomic_DNA"/>
</dbReference>
<sequence>MPGTATPRTSVRAGAAALAAVTALALPLASCRDSRSGGGVGGTSDRVKIMVGGIDKVIYLPAKLTERLGYFEEQGLDVQLLTEPAGAQAENVLISGDVQGVVGFYDHAIHLQTKGKCVQSVVQMADVPGEAEMVSAKKAGSLTSPAAFKGKKLGVTSPGSSTDFLTRALAVRNGVKTSDYTTVKAGAGQTFISTMDNGGIDAGMTTDPTIAKLVGTGKAKVLVEMRTEEGTRKALGGLYPSSSLYMDCAYVESHAATVQKLANAFVRTLRWIKQHKPAEIAAKMPADYAGGDPKLYEKAVGDSISMFNGDGLMKPEAAENVLNVLAQFSPEVGEKKDEIDLSRTYTTRFASGAK</sequence>
<evidence type="ECO:0000256" key="2">
    <source>
        <dbReference type="ARBA" id="ARBA00010742"/>
    </source>
</evidence>
<dbReference type="STRING" id="1220554.GCA_001552135_00988"/>
<dbReference type="Proteomes" id="UP000323380">
    <property type="component" value="Unassembled WGS sequence"/>
</dbReference>
<feature type="domain" description="SsuA/THI5-like" evidence="5">
    <location>
        <begin position="66"/>
        <end position="275"/>
    </location>
</feature>
<evidence type="ECO:0000256" key="1">
    <source>
        <dbReference type="ARBA" id="ARBA00004418"/>
    </source>
</evidence>
<dbReference type="AlphaFoldDB" id="A0A5D0NC88"/>